<keyword evidence="3" id="KW-1185">Reference proteome</keyword>
<sequence length="198" mass="22064">MHKIAGFFILVFGCSQALIVPQELPSILSLVYSNIPPIKKGTDSRLGFGFRLGEHADFQVMLELGPQTETRKIGGVSANKRQVDRNHLGKINTNETTNREAAAWLTNWSNDITSVQKKRKKALTTHKKPTTTTTSTTIRTVPLVSEEALKQLQQLYKSNTKEGTVDGATVVTNQEIIPKRSSKDQMKITEELMDVNLE</sequence>
<dbReference type="InParanoid" id="A0A7R8YQA5"/>
<reference evidence="2 3" key="1">
    <citation type="submission" date="2020-11" db="EMBL/GenBank/DDBJ databases">
        <authorList>
            <person name="Wallbank WR R."/>
            <person name="Pardo Diaz C."/>
            <person name="Kozak K."/>
            <person name="Martin S."/>
            <person name="Jiggins C."/>
            <person name="Moest M."/>
            <person name="Warren A I."/>
            <person name="Generalovic N T."/>
            <person name="Byers J.R.P. K."/>
            <person name="Montejo-Kovacevich G."/>
            <person name="Yen C E."/>
        </authorList>
    </citation>
    <scope>NUCLEOTIDE SEQUENCE [LARGE SCALE GENOMIC DNA]</scope>
</reference>
<dbReference type="AlphaFoldDB" id="A0A7R8YQA5"/>
<feature type="chain" id="PRO_5031103407" evidence="1">
    <location>
        <begin position="18"/>
        <end position="198"/>
    </location>
</feature>
<name>A0A7R8YQA5_HERIL</name>
<proteinExistence type="predicted"/>
<gene>
    <name evidence="2" type="ORF">HERILL_LOCUS3444</name>
</gene>
<feature type="signal peptide" evidence="1">
    <location>
        <begin position="1"/>
        <end position="17"/>
    </location>
</feature>
<dbReference type="Proteomes" id="UP000594454">
    <property type="component" value="Chromosome 1"/>
</dbReference>
<dbReference type="OrthoDB" id="8188574at2759"/>
<evidence type="ECO:0000256" key="1">
    <source>
        <dbReference type="SAM" id="SignalP"/>
    </source>
</evidence>
<evidence type="ECO:0000313" key="2">
    <source>
        <dbReference type="EMBL" id="CAD7080280.1"/>
    </source>
</evidence>
<dbReference type="EMBL" id="LR899009">
    <property type="protein sequence ID" value="CAD7080280.1"/>
    <property type="molecule type" value="Genomic_DNA"/>
</dbReference>
<evidence type="ECO:0000313" key="3">
    <source>
        <dbReference type="Proteomes" id="UP000594454"/>
    </source>
</evidence>
<keyword evidence="1" id="KW-0732">Signal</keyword>
<organism evidence="2 3">
    <name type="scientific">Hermetia illucens</name>
    <name type="common">Black soldier fly</name>
    <dbReference type="NCBI Taxonomy" id="343691"/>
    <lineage>
        <taxon>Eukaryota</taxon>
        <taxon>Metazoa</taxon>
        <taxon>Ecdysozoa</taxon>
        <taxon>Arthropoda</taxon>
        <taxon>Hexapoda</taxon>
        <taxon>Insecta</taxon>
        <taxon>Pterygota</taxon>
        <taxon>Neoptera</taxon>
        <taxon>Endopterygota</taxon>
        <taxon>Diptera</taxon>
        <taxon>Brachycera</taxon>
        <taxon>Stratiomyomorpha</taxon>
        <taxon>Stratiomyidae</taxon>
        <taxon>Hermetiinae</taxon>
        <taxon>Hermetia</taxon>
    </lineage>
</organism>
<protein>
    <submittedName>
        <fullName evidence="2">Uncharacterized protein</fullName>
    </submittedName>
</protein>
<accession>A0A7R8YQA5</accession>
<dbReference type="OMA" id="NWSNDIT"/>